<keyword evidence="1" id="KW-0813">Transport</keyword>
<dbReference type="InterPro" id="IPR017911">
    <property type="entry name" value="MacB-like_ATP-bd"/>
</dbReference>
<dbReference type="RefSeq" id="WP_264844291.1">
    <property type="nucleotide sequence ID" value="NZ_AP025628.1"/>
</dbReference>
<dbReference type="PANTHER" id="PTHR24220">
    <property type="entry name" value="IMPORT ATP-BINDING PROTEIN"/>
    <property type="match status" value="1"/>
</dbReference>
<dbReference type="KEGG" id="cmic:caldi_13160"/>
<keyword evidence="3 6" id="KW-0067">ATP-binding</keyword>
<dbReference type="InterPro" id="IPR015854">
    <property type="entry name" value="ABC_transpr_LolD-like"/>
</dbReference>
<dbReference type="Gene3D" id="3.40.50.300">
    <property type="entry name" value="P-loop containing nucleotide triphosphate hydrolases"/>
    <property type="match status" value="1"/>
</dbReference>
<evidence type="ECO:0000259" key="5">
    <source>
        <dbReference type="PROSITE" id="PS50893"/>
    </source>
</evidence>
<dbReference type="PANTHER" id="PTHR24220:SF86">
    <property type="entry name" value="ABC TRANSPORTER ABCH.1"/>
    <property type="match status" value="1"/>
</dbReference>
<protein>
    <submittedName>
        <fullName evidence="6">Macrolide ABC transporter ATP-binding protein</fullName>
    </submittedName>
</protein>
<dbReference type="GO" id="GO:0005524">
    <property type="term" value="F:ATP binding"/>
    <property type="evidence" value="ECO:0007669"/>
    <property type="project" value="UniProtKB-KW"/>
</dbReference>
<dbReference type="InterPro" id="IPR003593">
    <property type="entry name" value="AAA+_ATPase"/>
</dbReference>
<dbReference type="PROSITE" id="PS50893">
    <property type="entry name" value="ABC_TRANSPORTER_2"/>
    <property type="match status" value="1"/>
</dbReference>
<evidence type="ECO:0000256" key="4">
    <source>
        <dbReference type="SAM" id="MobiDB-lite"/>
    </source>
</evidence>
<dbReference type="Pfam" id="PF00005">
    <property type="entry name" value="ABC_tran"/>
    <property type="match status" value="1"/>
</dbReference>
<sequence>MIAVRGLRKVYRTGAGDVEALAGIDLDVAGGEMVAIMGPSGSGKSTLMHILGCLDRPTEGEYVLAGEVVARRTDDELARIRNRLVGFVFQQFNLLPRLTALENVELPLLYRRVPSAERRRRAKEALEAVGLGDRLHHLPTQLSGGQQQRVAIARALAAGPRLLLADEPTGALDSASGEEVLALFQELHRAGQTVVIVTHDPDVALHCQRIVHMRDGRLVREEIVEQPKQAGAGRAASPGPERAADAGQGGGRGER</sequence>
<dbReference type="GO" id="GO:0016887">
    <property type="term" value="F:ATP hydrolysis activity"/>
    <property type="evidence" value="ECO:0007669"/>
    <property type="project" value="InterPro"/>
</dbReference>
<dbReference type="SMART" id="SM00382">
    <property type="entry name" value="AAA"/>
    <property type="match status" value="1"/>
</dbReference>
<dbReference type="SUPFAM" id="SSF52540">
    <property type="entry name" value="P-loop containing nucleoside triphosphate hydrolases"/>
    <property type="match status" value="1"/>
</dbReference>
<name>A0AA35G5W0_9FIRM</name>
<evidence type="ECO:0000313" key="7">
    <source>
        <dbReference type="Proteomes" id="UP001163687"/>
    </source>
</evidence>
<evidence type="ECO:0000313" key="6">
    <source>
        <dbReference type="EMBL" id="BDG60226.1"/>
    </source>
</evidence>
<dbReference type="CDD" id="cd03255">
    <property type="entry name" value="ABC_MJ0796_LolCDE_FtsE"/>
    <property type="match status" value="1"/>
</dbReference>
<organism evidence="6 7">
    <name type="scientific">Caldinitratiruptor microaerophilus</name>
    <dbReference type="NCBI Taxonomy" id="671077"/>
    <lineage>
        <taxon>Bacteria</taxon>
        <taxon>Bacillati</taxon>
        <taxon>Bacillota</taxon>
        <taxon>Clostridia</taxon>
        <taxon>Eubacteriales</taxon>
        <taxon>Symbiobacteriaceae</taxon>
        <taxon>Caldinitratiruptor</taxon>
    </lineage>
</organism>
<proteinExistence type="predicted"/>
<dbReference type="InterPro" id="IPR003439">
    <property type="entry name" value="ABC_transporter-like_ATP-bd"/>
</dbReference>
<dbReference type="FunFam" id="3.40.50.300:FF:000032">
    <property type="entry name" value="Export ABC transporter ATP-binding protein"/>
    <property type="match status" value="1"/>
</dbReference>
<keyword evidence="7" id="KW-1185">Reference proteome</keyword>
<dbReference type="EMBL" id="AP025628">
    <property type="protein sequence ID" value="BDG60226.1"/>
    <property type="molecule type" value="Genomic_DNA"/>
</dbReference>
<dbReference type="GO" id="GO:0098796">
    <property type="term" value="C:membrane protein complex"/>
    <property type="evidence" value="ECO:0007669"/>
    <property type="project" value="UniProtKB-ARBA"/>
</dbReference>
<dbReference type="PROSITE" id="PS00211">
    <property type="entry name" value="ABC_TRANSPORTER_1"/>
    <property type="match status" value="1"/>
</dbReference>
<reference evidence="6" key="1">
    <citation type="submission" date="2022-03" db="EMBL/GenBank/DDBJ databases">
        <title>Complete genome sequence of Caldinitratiruptor microaerophilus.</title>
        <authorList>
            <person name="Mukaiyama R."/>
            <person name="Nishiyama T."/>
            <person name="Ueda K."/>
        </authorList>
    </citation>
    <scope>NUCLEOTIDE SEQUENCE</scope>
    <source>
        <strain evidence="6">JCM 16183</strain>
    </source>
</reference>
<dbReference type="AlphaFoldDB" id="A0AA35G5W0"/>
<evidence type="ECO:0000256" key="2">
    <source>
        <dbReference type="ARBA" id="ARBA00022741"/>
    </source>
</evidence>
<dbReference type="GO" id="GO:0022857">
    <property type="term" value="F:transmembrane transporter activity"/>
    <property type="evidence" value="ECO:0007669"/>
    <property type="project" value="TreeGrafter"/>
</dbReference>
<feature type="region of interest" description="Disordered" evidence="4">
    <location>
        <begin position="225"/>
        <end position="255"/>
    </location>
</feature>
<gene>
    <name evidence="6" type="ORF">caldi_13160</name>
</gene>
<dbReference type="InterPro" id="IPR017871">
    <property type="entry name" value="ABC_transporter-like_CS"/>
</dbReference>
<evidence type="ECO:0000256" key="1">
    <source>
        <dbReference type="ARBA" id="ARBA00022448"/>
    </source>
</evidence>
<dbReference type="Proteomes" id="UP001163687">
    <property type="component" value="Chromosome"/>
</dbReference>
<keyword evidence="2" id="KW-0547">Nucleotide-binding</keyword>
<dbReference type="InterPro" id="IPR027417">
    <property type="entry name" value="P-loop_NTPase"/>
</dbReference>
<feature type="domain" description="ABC transporter" evidence="5">
    <location>
        <begin position="2"/>
        <end position="240"/>
    </location>
</feature>
<evidence type="ECO:0000256" key="3">
    <source>
        <dbReference type="ARBA" id="ARBA00022840"/>
    </source>
</evidence>
<dbReference type="GO" id="GO:0005886">
    <property type="term" value="C:plasma membrane"/>
    <property type="evidence" value="ECO:0007669"/>
    <property type="project" value="TreeGrafter"/>
</dbReference>
<accession>A0AA35G5W0</accession>